<dbReference type="SMART" id="SM00471">
    <property type="entry name" value="HDc"/>
    <property type="match status" value="1"/>
</dbReference>
<reference evidence="3" key="1">
    <citation type="journal article" date="2016" name="Nature">
        <title>The genome of the seagrass Zostera marina reveals angiosperm adaptation to the sea.</title>
        <authorList>
            <person name="Olsen J.L."/>
            <person name="Rouze P."/>
            <person name="Verhelst B."/>
            <person name="Lin Y.-C."/>
            <person name="Bayer T."/>
            <person name="Collen J."/>
            <person name="Dattolo E."/>
            <person name="De Paoli E."/>
            <person name="Dittami S."/>
            <person name="Maumus F."/>
            <person name="Michel G."/>
            <person name="Kersting A."/>
            <person name="Lauritano C."/>
            <person name="Lohaus R."/>
            <person name="Toepel M."/>
            <person name="Tonon T."/>
            <person name="Vanneste K."/>
            <person name="Amirebrahimi M."/>
            <person name="Brakel J."/>
            <person name="Bostroem C."/>
            <person name="Chovatia M."/>
            <person name="Grimwood J."/>
            <person name="Jenkins J.W."/>
            <person name="Jueterbock A."/>
            <person name="Mraz A."/>
            <person name="Stam W.T."/>
            <person name="Tice H."/>
            <person name="Bornberg-Bauer E."/>
            <person name="Green P.J."/>
            <person name="Pearson G.A."/>
            <person name="Procaccini G."/>
            <person name="Duarte C.M."/>
            <person name="Schmutz J."/>
            <person name="Reusch T.B.H."/>
            <person name="Van de Peer Y."/>
        </authorList>
    </citation>
    <scope>NUCLEOTIDE SEQUENCE [LARGE SCALE GENOMIC DNA]</scope>
    <source>
        <strain evidence="3">cv. Finnish</strain>
    </source>
</reference>
<keyword evidence="3" id="KW-1185">Reference proteome</keyword>
<dbReference type="OrthoDB" id="16547at2759"/>
<dbReference type="CDD" id="cd00077">
    <property type="entry name" value="HDc"/>
    <property type="match status" value="1"/>
</dbReference>
<dbReference type="Gene3D" id="1.20.58.1910">
    <property type="match status" value="1"/>
</dbReference>
<dbReference type="Gene3D" id="1.10.3210.10">
    <property type="entry name" value="Hypothetical protein af1432"/>
    <property type="match status" value="1"/>
</dbReference>
<accession>A0A0K9NVK8</accession>
<evidence type="ECO:0000259" key="1">
    <source>
        <dbReference type="SMART" id="SM00471"/>
    </source>
</evidence>
<protein>
    <submittedName>
        <fullName evidence="2">HD domain containing protein, expressed</fullName>
    </submittedName>
</protein>
<gene>
    <name evidence="2" type="ORF">ZOSMA_584G00040</name>
</gene>
<dbReference type="PANTHER" id="PTHR33594">
    <property type="entry name" value="SUPERFAMILY HYDROLASE, PUTATIVE (AFU_ORTHOLOGUE AFUA_1G03035)-RELATED"/>
    <property type="match status" value="1"/>
</dbReference>
<dbReference type="AlphaFoldDB" id="A0A0K9NVK8"/>
<sequence length="192" mass="21518">MDLVRKVDMLVESTMSRRDGSHDVSHDVSHAFRVRDMALSLASEKGLADPSSPHFSSDSLLVVEIAALLHDIGFKDVVSKLTTDTSSLEFDVVQDADRLDALGAIGIARCFMFGGSKGAILHDPQIFPRINLSKEEYMSTNGKSTTINHFHEKLVKLKDMMKTKSGQRSSVKRHRVLESFLFEFYEKWDGRA</sequence>
<dbReference type="SUPFAM" id="SSF109604">
    <property type="entry name" value="HD-domain/PDEase-like"/>
    <property type="match status" value="1"/>
</dbReference>
<evidence type="ECO:0000313" key="2">
    <source>
        <dbReference type="EMBL" id="KMZ60658.1"/>
    </source>
</evidence>
<dbReference type="Proteomes" id="UP000036987">
    <property type="component" value="Unassembled WGS sequence"/>
</dbReference>
<dbReference type="InterPro" id="IPR003607">
    <property type="entry name" value="HD/PDEase_dom"/>
</dbReference>
<proteinExistence type="predicted"/>
<dbReference type="STRING" id="29655.A0A0K9NVK8"/>
<organism evidence="2 3">
    <name type="scientific">Zostera marina</name>
    <name type="common">Eelgrass</name>
    <dbReference type="NCBI Taxonomy" id="29655"/>
    <lineage>
        <taxon>Eukaryota</taxon>
        <taxon>Viridiplantae</taxon>
        <taxon>Streptophyta</taxon>
        <taxon>Embryophyta</taxon>
        <taxon>Tracheophyta</taxon>
        <taxon>Spermatophyta</taxon>
        <taxon>Magnoliopsida</taxon>
        <taxon>Liliopsida</taxon>
        <taxon>Zosteraceae</taxon>
        <taxon>Zostera</taxon>
    </lineage>
</organism>
<dbReference type="EMBL" id="LFYR01001599">
    <property type="protein sequence ID" value="KMZ60658.1"/>
    <property type="molecule type" value="Genomic_DNA"/>
</dbReference>
<dbReference type="OMA" id="YDNSHDY"/>
<feature type="domain" description="HD/PDEase" evidence="1">
    <location>
        <begin position="23"/>
        <end position="111"/>
    </location>
</feature>
<comment type="caution">
    <text evidence="2">The sequence shown here is derived from an EMBL/GenBank/DDBJ whole genome shotgun (WGS) entry which is preliminary data.</text>
</comment>
<dbReference type="PANTHER" id="PTHR33594:SF1">
    <property type="entry name" value="HD_PDEASE DOMAIN-CONTAINING PROTEIN"/>
    <property type="match status" value="1"/>
</dbReference>
<name>A0A0K9NVK8_ZOSMR</name>
<evidence type="ECO:0000313" key="3">
    <source>
        <dbReference type="Proteomes" id="UP000036987"/>
    </source>
</evidence>